<evidence type="ECO:0000313" key="3">
    <source>
        <dbReference type="Proteomes" id="UP000800036"/>
    </source>
</evidence>
<name>A0A6A5VKK1_9PLEO</name>
<dbReference type="OrthoDB" id="3801271at2759"/>
<evidence type="ECO:0000256" key="1">
    <source>
        <dbReference type="SAM" id="MobiDB-lite"/>
    </source>
</evidence>
<feature type="region of interest" description="Disordered" evidence="1">
    <location>
        <begin position="449"/>
        <end position="554"/>
    </location>
</feature>
<feature type="compositionally biased region" description="Acidic residues" evidence="1">
    <location>
        <begin position="488"/>
        <end position="521"/>
    </location>
</feature>
<dbReference type="AlphaFoldDB" id="A0A6A5VKK1"/>
<protein>
    <submittedName>
        <fullName evidence="2">Uncharacterized protein</fullName>
    </submittedName>
</protein>
<dbReference type="EMBL" id="ML976670">
    <property type="protein sequence ID" value="KAF1975526.1"/>
    <property type="molecule type" value="Genomic_DNA"/>
</dbReference>
<gene>
    <name evidence="2" type="ORF">BU23DRAFT_566630</name>
</gene>
<organism evidence="2 3">
    <name type="scientific">Bimuria novae-zelandiae CBS 107.79</name>
    <dbReference type="NCBI Taxonomy" id="1447943"/>
    <lineage>
        <taxon>Eukaryota</taxon>
        <taxon>Fungi</taxon>
        <taxon>Dikarya</taxon>
        <taxon>Ascomycota</taxon>
        <taxon>Pezizomycotina</taxon>
        <taxon>Dothideomycetes</taxon>
        <taxon>Pleosporomycetidae</taxon>
        <taxon>Pleosporales</taxon>
        <taxon>Massarineae</taxon>
        <taxon>Didymosphaeriaceae</taxon>
        <taxon>Bimuria</taxon>
    </lineage>
</organism>
<reference evidence="2" key="1">
    <citation type="journal article" date="2020" name="Stud. Mycol.">
        <title>101 Dothideomycetes genomes: a test case for predicting lifestyles and emergence of pathogens.</title>
        <authorList>
            <person name="Haridas S."/>
            <person name="Albert R."/>
            <person name="Binder M."/>
            <person name="Bloem J."/>
            <person name="Labutti K."/>
            <person name="Salamov A."/>
            <person name="Andreopoulos B."/>
            <person name="Baker S."/>
            <person name="Barry K."/>
            <person name="Bills G."/>
            <person name="Bluhm B."/>
            <person name="Cannon C."/>
            <person name="Castanera R."/>
            <person name="Culley D."/>
            <person name="Daum C."/>
            <person name="Ezra D."/>
            <person name="Gonzalez J."/>
            <person name="Henrissat B."/>
            <person name="Kuo A."/>
            <person name="Liang C."/>
            <person name="Lipzen A."/>
            <person name="Lutzoni F."/>
            <person name="Magnuson J."/>
            <person name="Mondo S."/>
            <person name="Nolan M."/>
            <person name="Ohm R."/>
            <person name="Pangilinan J."/>
            <person name="Park H.-J."/>
            <person name="Ramirez L."/>
            <person name="Alfaro M."/>
            <person name="Sun H."/>
            <person name="Tritt A."/>
            <person name="Yoshinaga Y."/>
            <person name="Zwiers L.-H."/>
            <person name="Turgeon B."/>
            <person name="Goodwin S."/>
            <person name="Spatafora J."/>
            <person name="Crous P."/>
            <person name="Grigoriev I."/>
        </authorList>
    </citation>
    <scope>NUCLEOTIDE SEQUENCE</scope>
    <source>
        <strain evidence="2">CBS 107.79</strain>
    </source>
</reference>
<feature type="compositionally biased region" description="Acidic residues" evidence="1">
    <location>
        <begin position="452"/>
        <end position="467"/>
    </location>
</feature>
<keyword evidence="3" id="KW-1185">Reference proteome</keyword>
<accession>A0A6A5VKK1</accession>
<proteinExistence type="predicted"/>
<sequence length="554" mass="63696">MSIAKLPTELDTRIIGLLKNHEDVHRLSMTSKYYHRISEPLLYRVVGFSSTDAIGAKMLLLTLMKWSELSKNIKEIVVYTGDMDALDTEVEFPKHQIVDLEDEYLTQKVEPMVEGVWDFAPTIKQTIESLYPRMKTQLKYRWLDNITTIRNSLEACVDLIATLANNLEVIDYRVLYSHDILDEALGHYHDPTANPNRPFANLHSVVLNGVKIKPHELACYFANPYFRNLRVLRLQELDYNEMDWDIVAEEDLSQFCSHLFQCVPKLEELAITVWWHKERSNAQYVTRTPYKVTSPMGSWKDTDLICLEVDTNLIIGDGFEENGIPEAVSDLTEKLPRNVEWAFLDYWKLPENIDLFGQLLTALPSCKILEIQCFEPLSQSDVDTFEKIGDKWSDQGVSLVLHVDEPSNAHLQTDFYTRAEKRIARQEGRAPIQERNEFVDFMDGMDDTVAATEDDTDDTGEDSENENEQDHAEQEGHLNQGHDAFADFYDEDMDDTDADADTSTDDDTDDAGDDSDNENEEDHAGQDGHLSQWHVEYSGFIEEDMDDIDEESDY</sequence>
<dbReference type="Proteomes" id="UP000800036">
    <property type="component" value="Unassembled WGS sequence"/>
</dbReference>
<evidence type="ECO:0000313" key="2">
    <source>
        <dbReference type="EMBL" id="KAF1975526.1"/>
    </source>
</evidence>
<feature type="compositionally biased region" description="Acidic residues" evidence="1">
    <location>
        <begin position="541"/>
        <end position="554"/>
    </location>
</feature>